<proteinExistence type="inferred from homology"/>
<comment type="similarity">
    <text evidence="9 10">Belongs to the TrpA family.</text>
</comment>
<evidence type="ECO:0000256" key="7">
    <source>
        <dbReference type="ARBA" id="ARBA00023239"/>
    </source>
</evidence>
<dbReference type="PROSITE" id="PS00167">
    <property type="entry name" value="TRP_SYNTHASE_ALPHA"/>
    <property type="match status" value="1"/>
</dbReference>
<dbReference type="AlphaFoldDB" id="A0A7T4T4J3"/>
<evidence type="ECO:0000256" key="6">
    <source>
        <dbReference type="ARBA" id="ARBA00023141"/>
    </source>
</evidence>
<feature type="active site" description="Proton acceptor" evidence="9">
    <location>
        <position position="86"/>
    </location>
</feature>
<evidence type="ECO:0000313" key="12">
    <source>
        <dbReference type="EMBL" id="QQC59717.1"/>
    </source>
</evidence>
<evidence type="ECO:0000256" key="2">
    <source>
        <dbReference type="ARBA" id="ARBA00004733"/>
    </source>
</evidence>
<dbReference type="HAMAP" id="MF_00131">
    <property type="entry name" value="Trp_synth_alpha"/>
    <property type="match status" value="1"/>
</dbReference>
<comment type="catalytic activity">
    <reaction evidence="8 9">
        <text>(1S,2R)-1-C-(indol-3-yl)glycerol 3-phosphate + L-serine = D-glyceraldehyde 3-phosphate + L-tryptophan + H2O</text>
        <dbReference type="Rhea" id="RHEA:10532"/>
        <dbReference type="ChEBI" id="CHEBI:15377"/>
        <dbReference type="ChEBI" id="CHEBI:33384"/>
        <dbReference type="ChEBI" id="CHEBI:57912"/>
        <dbReference type="ChEBI" id="CHEBI:58866"/>
        <dbReference type="ChEBI" id="CHEBI:59776"/>
        <dbReference type="EC" id="4.2.1.20"/>
    </reaction>
</comment>
<feature type="compositionally biased region" description="Low complexity" evidence="11">
    <location>
        <begin position="14"/>
        <end position="25"/>
    </location>
</feature>
<feature type="region of interest" description="Disordered" evidence="11">
    <location>
        <begin position="1"/>
        <end position="29"/>
    </location>
</feature>
<accession>A0A7T4T4J3</accession>
<dbReference type="EC" id="4.2.1.20" evidence="9"/>
<dbReference type="InterPro" id="IPR013785">
    <property type="entry name" value="Aldolase_TIM"/>
</dbReference>
<keyword evidence="5 9" id="KW-0822">Tryptophan biosynthesis</keyword>
<dbReference type="FunFam" id="3.20.20.70:FF:000037">
    <property type="entry name" value="Tryptophan synthase alpha chain"/>
    <property type="match status" value="1"/>
</dbReference>
<reference evidence="12 13" key="1">
    <citation type="submission" date="2020-12" db="EMBL/GenBank/DDBJ databases">
        <title>FDA dAtabase for Regulatory Grade micrObial Sequences (FDA-ARGOS): Supporting development and validation of Infectious Disease Dx tests.</title>
        <authorList>
            <person name="Sproer C."/>
            <person name="Gronow S."/>
            <person name="Severitt S."/>
            <person name="Schroder I."/>
            <person name="Tallon L."/>
            <person name="Sadzewicz L."/>
            <person name="Zhao X."/>
            <person name="Boylan J."/>
            <person name="Ott S."/>
            <person name="Bowen H."/>
            <person name="Vavikolanu K."/>
            <person name="Mehta A."/>
            <person name="Aluvathingal J."/>
            <person name="Nadendla S."/>
            <person name="Lowell S."/>
            <person name="Myers T."/>
            <person name="Yan Y."/>
            <person name="Sichtig H."/>
        </authorList>
    </citation>
    <scope>NUCLEOTIDE SEQUENCE [LARGE SCALE GENOMIC DNA]</scope>
    <source>
        <strain evidence="12 13">FDAARGOS_1001</strain>
    </source>
</reference>
<dbReference type="InterPro" id="IPR011060">
    <property type="entry name" value="RibuloseP-bd_barrel"/>
</dbReference>
<feature type="compositionally biased region" description="Basic and acidic residues" evidence="11">
    <location>
        <begin position="292"/>
        <end position="302"/>
    </location>
</feature>
<dbReference type="Proteomes" id="UP000595221">
    <property type="component" value="Chromosome"/>
</dbReference>
<evidence type="ECO:0000256" key="11">
    <source>
        <dbReference type="SAM" id="MobiDB-lite"/>
    </source>
</evidence>
<keyword evidence="4 9" id="KW-0028">Amino-acid biosynthesis</keyword>
<comment type="pathway">
    <text evidence="2 9">Amino-acid biosynthesis; L-tryptophan biosynthesis; L-tryptophan from chorismate: step 5/5.</text>
</comment>
<keyword evidence="7 9" id="KW-0456">Lyase</keyword>
<name>A0A7T4T4J3_9MICC</name>
<dbReference type="PANTHER" id="PTHR43406:SF1">
    <property type="entry name" value="TRYPTOPHAN SYNTHASE ALPHA CHAIN, CHLOROPLASTIC"/>
    <property type="match status" value="1"/>
</dbReference>
<comment type="subunit">
    <text evidence="3 9">Tetramer of two alpha and two beta chains.</text>
</comment>
<dbReference type="Pfam" id="PF00290">
    <property type="entry name" value="Trp_syntA"/>
    <property type="match status" value="1"/>
</dbReference>
<keyword evidence="6 9" id="KW-0057">Aromatic amino acid biosynthesis</keyword>
<dbReference type="CDD" id="cd04724">
    <property type="entry name" value="Tryptophan_synthase_alpha"/>
    <property type="match status" value="1"/>
</dbReference>
<evidence type="ECO:0000313" key="13">
    <source>
        <dbReference type="Proteomes" id="UP000595221"/>
    </source>
</evidence>
<evidence type="ECO:0000256" key="3">
    <source>
        <dbReference type="ARBA" id="ARBA00011270"/>
    </source>
</evidence>
<evidence type="ECO:0000256" key="4">
    <source>
        <dbReference type="ARBA" id="ARBA00022605"/>
    </source>
</evidence>
<dbReference type="PANTHER" id="PTHR43406">
    <property type="entry name" value="TRYPTOPHAN SYNTHASE, ALPHA CHAIN"/>
    <property type="match status" value="1"/>
</dbReference>
<dbReference type="GO" id="GO:0004834">
    <property type="term" value="F:tryptophan synthase activity"/>
    <property type="evidence" value="ECO:0007669"/>
    <property type="project" value="UniProtKB-UniRule"/>
</dbReference>
<dbReference type="InterPro" id="IPR002028">
    <property type="entry name" value="Trp_synthase_suA"/>
</dbReference>
<feature type="active site" description="Proton acceptor" evidence="9">
    <location>
        <position position="97"/>
    </location>
</feature>
<sequence length="330" mass="34125">MSTDPTAARRAEPAPEGAEQAAPRGIRLPTEFPPAPEHSRLAERLAACRAQGRPALIGFLPVGYPSTDESIAAAIELGRAGADIIELGVPYSDPVMDGPVIQEATAMALARGFRVDELFRAVREITAATDAVVVVMTYINPVLRRGVDRFARELAEAGGAGIITPDLVPEEAEQWFAASAAHGLDRIFLAAPSSTTQRLEMISRASSGFVYAVSVMGVTGAREKVSDAAEKLVADLRAAGAPAVCVGLGVSRGEHVEQIGAYADGVIVGTALVRALGEGGPEAVGALTRQLAGREPDGHDPAEPASGTAADTVPSTAPRDPQAPSGESRR</sequence>
<protein>
    <recommendedName>
        <fullName evidence="9">Tryptophan synthase alpha chain</fullName>
        <ecNumber evidence="9">4.2.1.20</ecNumber>
    </recommendedName>
</protein>
<organism evidence="12 13">
    <name type="scientific">Rothia kristinae</name>
    <dbReference type="NCBI Taxonomy" id="37923"/>
    <lineage>
        <taxon>Bacteria</taxon>
        <taxon>Bacillati</taxon>
        <taxon>Actinomycetota</taxon>
        <taxon>Actinomycetes</taxon>
        <taxon>Micrococcales</taxon>
        <taxon>Micrococcaceae</taxon>
        <taxon>Rothia</taxon>
    </lineage>
</organism>
<dbReference type="SUPFAM" id="SSF51366">
    <property type="entry name" value="Ribulose-phoshate binding barrel"/>
    <property type="match status" value="1"/>
</dbReference>
<evidence type="ECO:0000256" key="5">
    <source>
        <dbReference type="ARBA" id="ARBA00022822"/>
    </source>
</evidence>
<gene>
    <name evidence="9" type="primary">trpA</name>
    <name evidence="12" type="ORF">I6H58_01630</name>
</gene>
<dbReference type="RefSeq" id="WP_198490579.1">
    <property type="nucleotide sequence ID" value="NZ_CP066078.1"/>
</dbReference>
<evidence type="ECO:0000256" key="1">
    <source>
        <dbReference type="ARBA" id="ARBA00003365"/>
    </source>
</evidence>
<dbReference type="NCBIfam" id="TIGR00262">
    <property type="entry name" value="trpA"/>
    <property type="match status" value="1"/>
</dbReference>
<dbReference type="Gene3D" id="3.20.20.70">
    <property type="entry name" value="Aldolase class I"/>
    <property type="match status" value="1"/>
</dbReference>
<dbReference type="GO" id="GO:0005829">
    <property type="term" value="C:cytosol"/>
    <property type="evidence" value="ECO:0007669"/>
    <property type="project" value="TreeGrafter"/>
</dbReference>
<dbReference type="EMBL" id="CP066078">
    <property type="protein sequence ID" value="QQC59717.1"/>
    <property type="molecule type" value="Genomic_DNA"/>
</dbReference>
<evidence type="ECO:0000256" key="10">
    <source>
        <dbReference type="RuleBase" id="RU003662"/>
    </source>
</evidence>
<feature type="region of interest" description="Disordered" evidence="11">
    <location>
        <begin position="287"/>
        <end position="330"/>
    </location>
</feature>
<dbReference type="InterPro" id="IPR018204">
    <property type="entry name" value="Trp_synthase_alpha_AS"/>
</dbReference>
<dbReference type="UniPathway" id="UPA00035">
    <property type="reaction ID" value="UER00044"/>
</dbReference>
<evidence type="ECO:0000256" key="8">
    <source>
        <dbReference type="ARBA" id="ARBA00049047"/>
    </source>
</evidence>
<comment type="function">
    <text evidence="1 9">The alpha subunit is responsible for the aldol cleavage of indoleglycerol phosphate to indole and glyceraldehyde 3-phosphate.</text>
</comment>
<evidence type="ECO:0000256" key="9">
    <source>
        <dbReference type="HAMAP-Rule" id="MF_00131"/>
    </source>
</evidence>